<protein>
    <recommendedName>
        <fullName evidence="1">Reverse transcriptase Ty1/copia-type domain-containing protein</fullName>
    </recommendedName>
</protein>
<dbReference type="CDD" id="cd09272">
    <property type="entry name" value="RNase_HI_RT_Ty1"/>
    <property type="match status" value="1"/>
</dbReference>
<dbReference type="Gramene" id="Jr08_10600_p1">
    <property type="protein sequence ID" value="cds.Jr08_10600_p1"/>
    <property type="gene ID" value="Jr08_10600"/>
</dbReference>
<reference evidence="2" key="2">
    <citation type="submission" date="2020-03" db="EMBL/GenBank/DDBJ databases">
        <title>Walnut 2.0.</title>
        <authorList>
            <person name="Marrano A."/>
            <person name="Britton M."/>
            <person name="Zimin A.V."/>
            <person name="Zaini P.A."/>
            <person name="Workman R."/>
            <person name="Puiu D."/>
            <person name="Bianco L."/>
            <person name="Allen B.J."/>
            <person name="Troggio M."/>
            <person name="Leslie C.A."/>
            <person name="Timp W."/>
            <person name="Dendekar A."/>
            <person name="Salzberg S.L."/>
            <person name="Neale D.B."/>
        </authorList>
    </citation>
    <scope>NUCLEOTIDE SEQUENCE</scope>
    <source>
        <tissue evidence="2">Leaves</tissue>
    </source>
</reference>
<dbReference type="AlphaFoldDB" id="A0A833UW41"/>
<dbReference type="InterPro" id="IPR013103">
    <property type="entry name" value="RVT_2"/>
</dbReference>
<evidence type="ECO:0000313" key="2">
    <source>
        <dbReference type="EMBL" id="KAF5462328.1"/>
    </source>
</evidence>
<dbReference type="EMBL" id="LIHL02000008">
    <property type="protein sequence ID" value="KAF5462328.1"/>
    <property type="molecule type" value="Genomic_DNA"/>
</dbReference>
<name>A0A833UW41_JUGRE</name>
<evidence type="ECO:0000259" key="1">
    <source>
        <dbReference type="Pfam" id="PF07727"/>
    </source>
</evidence>
<sequence>MDQELTALELNETWTIVDLPPGKKPIDCKWIYKYKFRADDTVERAKARLVAKGFTQREAIVAIKGWDLQQLDVNNAFLYGNLDEELYMKPPLGHSAVKTNQHYREEISGNQVSNKKSGFITILTWNGVGRSKAGIQLSQRKYALDILSETGLLAAKPSPVPMEPNSKLSKTEGPLFHDPSLYRKLVGKLLYLTNSRPDLSYSMNLLSQFLDTPRVSHYDAVIKILKYVKGTPGEGIFLPANSTLDLVAYSDANWANCPDTRRSTTGFCVFIGNSLVSWKSNKQQTISRSSAKSEYRAMATVVCELT</sequence>
<dbReference type="InterPro" id="IPR043502">
    <property type="entry name" value="DNA/RNA_pol_sf"/>
</dbReference>
<dbReference type="Pfam" id="PF07727">
    <property type="entry name" value="RVT_2"/>
    <property type="match status" value="1"/>
</dbReference>
<accession>A0A833UW41</accession>
<dbReference type="Proteomes" id="UP000619265">
    <property type="component" value="Unassembled WGS sequence"/>
</dbReference>
<feature type="domain" description="Reverse transcriptase Ty1/copia-type" evidence="1">
    <location>
        <begin position="11"/>
        <end position="58"/>
    </location>
</feature>
<dbReference type="PANTHER" id="PTHR11439">
    <property type="entry name" value="GAG-POL-RELATED RETROTRANSPOSON"/>
    <property type="match status" value="1"/>
</dbReference>
<dbReference type="PANTHER" id="PTHR11439:SF470">
    <property type="entry name" value="CYSTEINE-RICH RLK (RECEPTOR-LIKE PROTEIN KINASE) 8"/>
    <property type="match status" value="1"/>
</dbReference>
<reference evidence="2" key="1">
    <citation type="submission" date="2015-10" db="EMBL/GenBank/DDBJ databases">
        <authorList>
            <person name="Martinez-Garcia P.J."/>
            <person name="Crepeau M.W."/>
            <person name="Puiu D."/>
            <person name="Gonzalez-Ibeas D."/>
            <person name="Whalen J."/>
            <person name="Stevens K."/>
            <person name="Paul R."/>
            <person name="Butterfield T."/>
            <person name="Britton M."/>
            <person name="Reagan R."/>
            <person name="Chakraborty S."/>
            <person name="Walawage S.L."/>
            <person name="Vasquez-Gross H.A."/>
            <person name="Cardeno C."/>
            <person name="Famula R."/>
            <person name="Pratt K."/>
            <person name="Kuruganti S."/>
            <person name="Aradhya M.K."/>
            <person name="Leslie C.A."/>
            <person name="Dandekar A.M."/>
            <person name="Salzberg S.L."/>
            <person name="Wegrzyn J.L."/>
            <person name="Langley C.H."/>
            <person name="Neale D.B."/>
        </authorList>
    </citation>
    <scope>NUCLEOTIDE SEQUENCE</scope>
    <source>
        <tissue evidence="2">Leaves</tissue>
    </source>
</reference>
<dbReference type="SUPFAM" id="SSF56672">
    <property type="entry name" value="DNA/RNA polymerases"/>
    <property type="match status" value="1"/>
</dbReference>
<proteinExistence type="predicted"/>
<evidence type="ECO:0000313" key="3">
    <source>
        <dbReference type="Proteomes" id="UP000619265"/>
    </source>
</evidence>
<comment type="caution">
    <text evidence="2">The sequence shown here is derived from an EMBL/GenBank/DDBJ whole genome shotgun (WGS) entry which is preliminary data.</text>
</comment>
<gene>
    <name evidence="2" type="ORF">F2P56_018347</name>
</gene>
<organism evidence="2 3">
    <name type="scientific">Juglans regia</name>
    <name type="common">English walnut</name>
    <dbReference type="NCBI Taxonomy" id="51240"/>
    <lineage>
        <taxon>Eukaryota</taxon>
        <taxon>Viridiplantae</taxon>
        <taxon>Streptophyta</taxon>
        <taxon>Embryophyta</taxon>
        <taxon>Tracheophyta</taxon>
        <taxon>Spermatophyta</taxon>
        <taxon>Magnoliopsida</taxon>
        <taxon>eudicotyledons</taxon>
        <taxon>Gunneridae</taxon>
        <taxon>Pentapetalae</taxon>
        <taxon>rosids</taxon>
        <taxon>fabids</taxon>
        <taxon>Fagales</taxon>
        <taxon>Juglandaceae</taxon>
        <taxon>Juglans</taxon>
    </lineage>
</organism>